<organism evidence="1 2">
    <name type="scientific">Steinernema carpocapsae</name>
    <name type="common">Entomopathogenic nematode</name>
    <dbReference type="NCBI Taxonomy" id="34508"/>
    <lineage>
        <taxon>Eukaryota</taxon>
        <taxon>Metazoa</taxon>
        <taxon>Ecdysozoa</taxon>
        <taxon>Nematoda</taxon>
        <taxon>Chromadorea</taxon>
        <taxon>Rhabditida</taxon>
        <taxon>Tylenchina</taxon>
        <taxon>Panagrolaimomorpha</taxon>
        <taxon>Strongyloidoidea</taxon>
        <taxon>Steinernematidae</taxon>
        <taxon>Steinernema</taxon>
    </lineage>
</organism>
<protein>
    <recommendedName>
        <fullName evidence="3">Endonuclease/exonuclease/phosphatase domain-containing protein</fullName>
    </recommendedName>
</protein>
<dbReference type="InterPro" id="IPR036691">
    <property type="entry name" value="Endo/exonu/phosph_ase_sf"/>
</dbReference>
<comment type="caution">
    <text evidence="1">The sequence shown here is derived from an EMBL/GenBank/DDBJ whole genome shotgun (WGS) entry which is preliminary data.</text>
</comment>
<reference evidence="1 2" key="1">
    <citation type="journal article" date="2015" name="Genome Biol.">
        <title>Comparative genomics of Steinernema reveals deeply conserved gene regulatory networks.</title>
        <authorList>
            <person name="Dillman A.R."/>
            <person name="Macchietto M."/>
            <person name="Porter C.F."/>
            <person name="Rogers A."/>
            <person name="Williams B."/>
            <person name="Antoshechkin I."/>
            <person name="Lee M.M."/>
            <person name="Goodwin Z."/>
            <person name="Lu X."/>
            <person name="Lewis E.E."/>
            <person name="Goodrich-Blair H."/>
            <person name="Stock S.P."/>
            <person name="Adams B.J."/>
            <person name="Sternberg P.W."/>
            <person name="Mortazavi A."/>
        </authorList>
    </citation>
    <scope>NUCLEOTIDE SEQUENCE [LARGE SCALE GENOMIC DNA]</scope>
    <source>
        <strain evidence="1 2">ALL</strain>
    </source>
</reference>
<dbReference type="SUPFAM" id="SSF56219">
    <property type="entry name" value="DNase I-like"/>
    <property type="match status" value="1"/>
</dbReference>
<dbReference type="AlphaFoldDB" id="A0A4U5NK81"/>
<name>A0A4U5NK81_STECR</name>
<keyword evidence="2" id="KW-1185">Reference proteome</keyword>
<evidence type="ECO:0000313" key="2">
    <source>
        <dbReference type="Proteomes" id="UP000298663"/>
    </source>
</evidence>
<evidence type="ECO:0000313" key="1">
    <source>
        <dbReference type="EMBL" id="TKR83204.1"/>
    </source>
</evidence>
<gene>
    <name evidence="1" type="ORF">L596_016830</name>
</gene>
<accession>A0A4U5NK81</accession>
<evidence type="ECO:0008006" key="3">
    <source>
        <dbReference type="Google" id="ProtNLM"/>
    </source>
</evidence>
<dbReference type="Proteomes" id="UP000298663">
    <property type="component" value="Unassembled WGS sequence"/>
</dbReference>
<reference evidence="1 2" key="2">
    <citation type="journal article" date="2019" name="G3 (Bethesda)">
        <title>Hybrid Assembly of the Genome of the Entomopathogenic Nematode Steinernema carpocapsae Identifies the X-Chromosome.</title>
        <authorList>
            <person name="Serra L."/>
            <person name="Macchietto M."/>
            <person name="Macias-Munoz A."/>
            <person name="McGill C.J."/>
            <person name="Rodriguez I.M."/>
            <person name="Rodriguez B."/>
            <person name="Murad R."/>
            <person name="Mortazavi A."/>
        </authorList>
    </citation>
    <scope>NUCLEOTIDE SEQUENCE [LARGE SCALE GENOMIC DNA]</scope>
    <source>
        <strain evidence="1 2">ALL</strain>
    </source>
</reference>
<proteinExistence type="predicted"/>
<dbReference type="Gene3D" id="3.60.10.10">
    <property type="entry name" value="Endonuclease/exonuclease/phosphatase"/>
    <property type="match status" value="1"/>
</dbReference>
<sequence>MIDDVYCDTCEGHHEEGEVCPLSTFGQQLLFAGRGADERDADPTILIGGATSVKELSESKQEFYVSKIVEKVRTRKSGIIVVDAKMQSKLLTDAVKELALKPTNDKPTEDELTKDKPTKVVIVLDSSFEFYKKPSLITGDNGSVLGKRFEEPEICFDVFTTAEFEAMTAEMASSYSSSYFIYTGKTKIYNAEWVSRLMQFTWDHPGVLFLADQKIFTGNRELFTRFQLAYCSVRQSITSFTELLKTVFPTEKLNNGGKKSKELKYSAEALESLGIYVELDQLSEREPLPGYEHNIRNYLNGESHSYVQERNEEESFTFAVVNARSLRNKLIEFRRFVLLEMEYKQSEFDAVIFTETKLGNGEQFDLQGGGFTYKLIRGDRSSGQGGVTIALRDGILDPDDKTVQFDKDLQVLSVDVTYRSKVCRIIGTYIPPSLKSNKDHVIKVISKWTELLKDQPEVLMGGDYNIDYALVNHAAEGDENINQLMKKFLSDNQLVQFVNSRTDLRTGGNVKEIKDWVVGRERSAFRTKSVCSLNVLFPNFSEHYDISGEYHFNYVRIFIVLFRERGR</sequence>
<dbReference type="EMBL" id="AZBU02000004">
    <property type="protein sequence ID" value="TKR83204.1"/>
    <property type="molecule type" value="Genomic_DNA"/>
</dbReference>